<organism evidence="2 3">
    <name type="scientific">Propioniciclava sinopodophylli</name>
    <dbReference type="NCBI Taxonomy" id="1837344"/>
    <lineage>
        <taxon>Bacteria</taxon>
        <taxon>Bacillati</taxon>
        <taxon>Actinomycetota</taxon>
        <taxon>Actinomycetes</taxon>
        <taxon>Propionibacteriales</taxon>
        <taxon>Propionibacteriaceae</taxon>
        <taxon>Propioniciclava</taxon>
    </lineage>
</organism>
<evidence type="ECO:0000256" key="1">
    <source>
        <dbReference type="SAM" id="MobiDB-lite"/>
    </source>
</evidence>
<evidence type="ECO:0000313" key="3">
    <source>
        <dbReference type="Proteomes" id="UP000292373"/>
    </source>
</evidence>
<name>A0A4Q9KEC4_9ACTN</name>
<dbReference type="EMBL" id="SDMQ01000010">
    <property type="protein sequence ID" value="TBT83798.1"/>
    <property type="molecule type" value="Genomic_DNA"/>
</dbReference>
<reference evidence="2 3" key="1">
    <citation type="submission" date="2019-01" db="EMBL/GenBank/DDBJ databases">
        <title>Lactibacter flavus gen. nov., sp. nov., a novel bacterium of the family Propionibacteriaceae isolated from raw milk and dairy products.</title>
        <authorList>
            <person name="Huptas C."/>
            <person name="Wenning M."/>
            <person name="Breitenwieser F."/>
            <person name="Doll E."/>
            <person name="Von Neubeck M."/>
            <person name="Busse H.-J."/>
            <person name="Scherer S."/>
        </authorList>
    </citation>
    <scope>NUCLEOTIDE SEQUENCE [LARGE SCALE GENOMIC DNA]</scope>
    <source>
        <strain evidence="2 3">KCTC 33808</strain>
    </source>
</reference>
<protein>
    <submittedName>
        <fullName evidence="2">Uncharacterized protein</fullName>
    </submittedName>
</protein>
<dbReference type="AlphaFoldDB" id="A0A4Q9KEC4"/>
<evidence type="ECO:0000313" key="2">
    <source>
        <dbReference type="EMBL" id="TBT83798.1"/>
    </source>
</evidence>
<dbReference type="OrthoDB" id="5149531at2"/>
<keyword evidence="3" id="KW-1185">Reference proteome</keyword>
<gene>
    <name evidence="2" type="ORF">ET989_10820</name>
</gene>
<feature type="compositionally biased region" description="Basic residues" evidence="1">
    <location>
        <begin position="125"/>
        <end position="134"/>
    </location>
</feature>
<feature type="region of interest" description="Disordered" evidence="1">
    <location>
        <begin position="122"/>
        <end position="157"/>
    </location>
</feature>
<comment type="caution">
    <text evidence="2">The sequence shown here is derived from an EMBL/GenBank/DDBJ whole genome shotgun (WGS) entry which is preliminary data.</text>
</comment>
<accession>A0A4Q9KEC4</accession>
<proteinExistence type="predicted"/>
<dbReference type="Proteomes" id="UP000292373">
    <property type="component" value="Unassembled WGS sequence"/>
</dbReference>
<sequence length="157" mass="17510">MTTNNRPIGPTVTPTPWLDRLSMLGAELRPDWDRPGIRAALARVSDRPLCDVAQALLGACARVDQRTPAVIALDGPHWRNLNTPAAVDDVDAQPVPPALRCEVCDQPADRCAELNARVAPEHRHAFTARRRRHDRTGTRLAPPRPKNPRNHEHRKES</sequence>
<dbReference type="RefSeq" id="WP_131168816.1">
    <property type="nucleotide sequence ID" value="NZ_SDMQ01000010.1"/>
</dbReference>